<gene>
    <name evidence="6" type="ordered locus">Zmob_0998</name>
</gene>
<organism evidence="6 7">
    <name type="scientific">Zymomonas mobilis subsp. mobilis (strain ATCC 10988 / DSM 424 / LMG 404 / NCIMB 8938 / NRRL B-806 / ZM1)</name>
    <dbReference type="NCBI Taxonomy" id="555217"/>
    <lineage>
        <taxon>Bacteria</taxon>
        <taxon>Pseudomonadati</taxon>
        <taxon>Pseudomonadota</taxon>
        <taxon>Alphaproteobacteria</taxon>
        <taxon>Sphingomonadales</taxon>
        <taxon>Zymomonadaceae</taxon>
        <taxon>Zymomonas</taxon>
    </lineage>
</organism>
<reference evidence="6 7" key="1">
    <citation type="journal article" date="2011" name="J. Bacteriol.">
        <title>Genome sequence of the ethanol-producing Zymomonas mobilis subsp. mobilis lectotype strain ATCC 10988.</title>
        <authorList>
            <person name="Pappas K.M."/>
            <person name="Kouvelis V.N."/>
            <person name="Saunders E."/>
            <person name="Brettin T.S."/>
            <person name="Bruce D."/>
            <person name="Detter C."/>
            <person name="Balakireva M."/>
            <person name="Han C.S."/>
            <person name="Savvakis G."/>
            <person name="Kyrpides N.C."/>
            <person name="Typas M.A."/>
        </authorList>
    </citation>
    <scope>NUCLEOTIDE SEQUENCE [LARGE SCALE GENOMIC DNA]</scope>
    <source>
        <strain evidence="7">ATCC 10988 / DSM 424 / CCUG 17860 / LMG 404 / NCIMB 8938 / NRRL B-806 / ZM1</strain>
    </source>
</reference>
<dbReference type="PANTHER" id="PTHR30537:SF5">
    <property type="entry name" value="HTH-TYPE TRANSCRIPTIONAL ACTIVATOR TTDR-RELATED"/>
    <property type="match status" value="1"/>
</dbReference>
<dbReference type="InterPro" id="IPR036390">
    <property type="entry name" value="WH_DNA-bd_sf"/>
</dbReference>
<dbReference type="Pfam" id="PF00126">
    <property type="entry name" value="HTH_1"/>
    <property type="match status" value="1"/>
</dbReference>
<name>A0A0H3G211_ZYMMA</name>
<evidence type="ECO:0000256" key="3">
    <source>
        <dbReference type="ARBA" id="ARBA00023125"/>
    </source>
</evidence>
<dbReference type="HOGENOM" id="CLU_039613_16_2_5"/>
<keyword evidence="2" id="KW-0805">Transcription regulation</keyword>
<protein>
    <submittedName>
        <fullName evidence="6">Transcriptional regulator, LysR family</fullName>
    </submittedName>
</protein>
<dbReference type="GeneID" id="79904339"/>
<dbReference type="PROSITE" id="PS50931">
    <property type="entry name" value="HTH_LYSR"/>
    <property type="match status" value="1"/>
</dbReference>
<dbReference type="Proteomes" id="UP000001494">
    <property type="component" value="Chromosome"/>
</dbReference>
<dbReference type="Gene3D" id="1.10.10.10">
    <property type="entry name" value="Winged helix-like DNA-binding domain superfamily/Winged helix DNA-binding domain"/>
    <property type="match status" value="1"/>
</dbReference>
<dbReference type="InterPro" id="IPR000847">
    <property type="entry name" value="LysR_HTH_N"/>
</dbReference>
<dbReference type="RefSeq" id="WP_011240376.1">
    <property type="nucleotide sequence ID" value="NC_017262.1"/>
</dbReference>
<dbReference type="eggNOG" id="COG0583">
    <property type="taxonomic scope" value="Bacteria"/>
</dbReference>
<evidence type="ECO:0000256" key="2">
    <source>
        <dbReference type="ARBA" id="ARBA00023015"/>
    </source>
</evidence>
<dbReference type="CDD" id="cd08422">
    <property type="entry name" value="PBP2_CrgA_like"/>
    <property type="match status" value="1"/>
</dbReference>
<dbReference type="PANTHER" id="PTHR30537">
    <property type="entry name" value="HTH-TYPE TRANSCRIPTIONAL REGULATOR"/>
    <property type="match status" value="1"/>
</dbReference>
<keyword evidence="4" id="KW-0804">Transcription</keyword>
<evidence type="ECO:0000313" key="7">
    <source>
        <dbReference type="Proteomes" id="UP000001494"/>
    </source>
</evidence>
<dbReference type="InterPro" id="IPR036388">
    <property type="entry name" value="WH-like_DNA-bd_sf"/>
</dbReference>
<feature type="domain" description="HTH lysR-type" evidence="5">
    <location>
        <begin position="5"/>
        <end position="62"/>
    </location>
</feature>
<dbReference type="GO" id="GO:0003700">
    <property type="term" value="F:DNA-binding transcription factor activity"/>
    <property type="evidence" value="ECO:0007669"/>
    <property type="project" value="InterPro"/>
</dbReference>
<dbReference type="OrthoDB" id="9812435at2"/>
<dbReference type="FunFam" id="1.10.10.10:FF:000001">
    <property type="entry name" value="LysR family transcriptional regulator"/>
    <property type="match status" value="1"/>
</dbReference>
<evidence type="ECO:0000256" key="4">
    <source>
        <dbReference type="ARBA" id="ARBA00023163"/>
    </source>
</evidence>
<evidence type="ECO:0000256" key="1">
    <source>
        <dbReference type="ARBA" id="ARBA00009437"/>
    </source>
</evidence>
<dbReference type="GO" id="GO:0006351">
    <property type="term" value="P:DNA-templated transcription"/>
    <property type="evidence" value="ECO:0007669"/>
    <property type="project" value="TreeGrafter"/>
</dbReference>
<keyword evidence="3" id="KW-0238">DNA-binding</keyword>
<dbReference type="GO" id="GO:0043565">
    <property type="term" value="F:sequence-specific DNA binding"/>
    <property type="evidence" value="ECO:0007669"/>
    <property type="project" value="TreeGrafter"/>
</dbReference>
<dbReference type="KEGG" id="zmm:Zmob_0998"/>
<dbReference type="AlphaFoldDB" id="A0A0H3G211"/>
<dbReference type="SUPFAM" id="SSF53850">
    <property type="entry name" value="Periplasmic binding protein-like II"/>
    <property type="match status" value="1"/>
</dbReference>
<dbReference type="InterPro" id="IPR058163">
    <property type="entry name" value="LysR-type_TF_proteobact-type"/>
</dbReference>
<evidence type="ECO:0000259" key="5">
    <source>
        <dbReference type="PROSITE" id="PS50931"/>
    </source>
</evidence>
<dbReference type="EMBL" id="CP002850">
    <property type="protein sequence ID" value="AEH62833.1"/>
    <property type="molecule type" value="Genomic_DNA"/>
</dbReference>
<dbReference type="Pfam" id="PF03466">
    <property type="entry name" value="LysR_substrate"/>
    <property type="match status" value="1"/>
</dbReference>
<proteinExistence type="inferred from homology"/>
<dbReference type="Gene3D" id="3.40.190.290">
    <property type="match status" value="1"/>
</dbReference>
<sequence>MRHLPDFEAWAIFAKVAESNSFSKAALALGLSKGTVSKAISRLEERMGTSLLHRTSRHLSLTESGRVALTRATHLLEEGEAIEAEVSEDANNPYGVVRIASPISFGIQALGPILPEFLAEYPRVGIDLHLSDSRVDVIAEGFDIALRMGDLPDSSLRARRLFSIRRPVVASRAYLDRHGRPTHPRELSQHEVIIYSHIEHPHIWRFSHPEEGRVEVKVDGRVHVDNGDVAMGPLLSGIGIACQPEFFIWQALRDGVLEELFPEWTIPPYGMFLLTPPGRARPARVRALLGFLAQRFQKAPWVVGKMERHWWNELHPPFE</sequence>
<accession>A0A0H3G211</accession>
<dbReference type="InterPro" id="IPR005119">
    <property type="entry name" value="LysR_subst-bd"/>
</dbReference>
<evidence type="ECO:0000313" key="6">
    <source>
        <dbReference type="EMBL" id="AEH62833.1"/>
    </source>
</evidence>
<comment type="similarity">
    <text evidence="1">Belongs to the LysR transcriptional regulatory family.</text>
</comment>
<dbReference type="SUPFAM" id="SSF46785">
    <property type="entry name" value="Winged helix' DNA-binding domain"/>
    <property type="match status" value="1"/>
</dbReference>